<evidence type="ECO:0000313" key="1">
    <source>
        <dbReference type="EMBL" id="RCL38765.1"/>
    </source>
</evidence>
<accession>A0A368BNV4</accession>
<dbReference type="InterPro" id="IPR010281">
    <property type="entry name" value="DUF885"/>
</dbReference>
<protein>
    <submittedName>
        <fullName evidence="1">DUF885 domain-containing protein</fullName>
    </submittedName>
</protein>
<sequence length="623" mass="71663">MIKFFTTIGGFLLGSLLVALLVILSFNPNFFATKMLENKLGEWGASPTNQLDRFLDRILMEDILSSPETLSYMGLGELDAFTGHNSKWDDYSQQSAQSSYEETTSRLSTLEKFDENKMQEEKYNLQIAKFSLKNQKVSFESFQHHFNPLSQFFGLHLSLVEFLTDTHKITDEKSIKDYIHRVSTIDNVIDDSILFLIERGEKGIYSPKFVYEKAKNQIDTLASFEIIDNPIYKNLNEKIATVEIDNGLKELYMNELKDALSNSFIKSYQNLASVMNEQLLNARAMDGVWGLPNGDDFYKHRLKIYTTTNYSPEEIHNIGLKLVKEIQAEIIKIFEKEGYDTTQPLPILYDQLNNDPRFLFEDSDNGRRQIIEKYTEIQQNALTEMDSYFYQLPKAEVIVKRIPEYAEASAAGGYYQSPALDGSRPGVFYANLYDIKATKTFGMPALSFHEAIPGHHFQNAINQENQNQTIWKKLGYRTSAFGEGWALYAERLAIEADLINDPYEMIGSLQSELFRAVRLVVDTGIHYKKWTREEAIKYMMENVGSEESEATSEIERYIVWPGQACAYMIGRIKILELREKAKNELGDLYDIKDFHHHVLMNGSLPLTVLEAIIEKYIQEVKAN</sequence>
<dbReference type="Proteomes" id="UP000252147">
    <property type="component" value="Unassembled WGS sequence"/>
</dbReference>
<dbReference type="PANTHER" id="PTHR33361">
    <property type="entry name" value="GLR0591 PROTEIN"/>
    <property type="match status" value="1"/>
</dbReference>
<reference evidence="1 2" key="1">
    <citation type="journal article" date="2018" name="Microbiome">
        <title>Fine metagenomic profile of the Mediterranean stratified and mixed water columns revealed by assembly and recruitment.</title>
        <authorList>
            <person name="Haro-Moreno J.M."/>
            <person name="Lopez-Perez M."/>
            <person name="De La Torre J.R."/>
            <person name="Picazo A."/>
            <person name="Camacho A."/>
            <person name="Rodriguez-Valera F."/>
        </authorList>
    </citation>
    <scope>NUCLEOTIDE SEQUENCE [LARGE SCALE GENOMIC DNA]</scope>
    <source>
        <strain evidence="1">MED-G83</strain>
    </source>
</reference>
<dbReference type="EMBL" id="QOPD01000002">
    <property type="protein sequence ID" value="RCL38765.1"/>
    <property type="molecule type" value="Genomic_DNA"/>
</dbReference>
<dbReference type="Pfam" id="PF05960">
    <property type="entry name" value="DUF885"/>
    <property type="match status" value="1"/>
</dbReference>
<name>A0A368BNV4_9GAMM</name>
<gene>
    <name evidence="1" type="ORF">DBW97_01770</name>
</gene>
<proteinExistence type="predicted"/>
<comment type="caution">
    <text evidence="1">The sequence shown here is derived from an EMBL/GenBank/DDBJ whole genome shotgun (WGS) entry which is preliminary data.</text>
</comment>
<dbReference type="AlphaFoldDB" id="A0A368BNV4"/>
<dbReference type="PANTHER" id="PTHR33361:SF2">
    <property type="entry name" value="DUF885 DOMAIN-CONTAINING PROTEIN"/>
    <property type="match status" value="1"/>
</dbReference>
<organism evidence="1 2">
    <name type="scientific">SAR86 cluster bacterium</name>
    <dbReference type="NCBI Taxonomy" id="2030880"/>
    <lineage>
        <taxon>Bacteria</taxon>
        <taxon>Pseudomonadati</taxon>
        <taxon>Pseudomonadota</taxon>
        <taxon>Gammaproteobacteria</taxon>
        <taxon>SAR86 cluster</taxon>
    </lineage>
</organism>
<evidence type="ECO:0000313" key="2">
    <source>
        <dbReference type="Proteomes" id="UP000252147"/>
    </source>
</evidence>